<dbReference type="InterPro" id="IPR050833">
    <property type="entry name" value="Poly_Biosynth_Transport"/>
</dbReference>
<evidence type="ECO:0000313" key="8">
    <source>
        <dbReference type="Proteomes" id="UP000774130"/>
    </source>
</evidence>
<feature type="transmembrane region" description="Helical" evidence="6">
    <location>
        <begin position="294"/>
        <end position="317"/>
    </location>
</feature>
<evidence type="ECO:0000256" key="2">
    <source>
        <dbReference type="ARBA" id="ARBA00022475"/>
    </source>
</evidence>
<feature type="transmembrane region" description="Helical" evidence="6">
    <location>
        <begin position="179"/>
        <end position="197"/>
    </location>
</feature>
<proteinExistence type="predicted"/>
<keyword evidence="5 6" id="KW-0472">Membrane</keyword>
<keyword evidence="8" id="KW-1185">Reference proteome</keyword>
<evidence type="ECO:0000256" key="4">
    <source>
        <dbReference type="ARBA" id="ARBA00022989"/>
    </source>
</evidence>
<feature type="transmembrane region" description="Helical" evidence="6">
    <location>
        <begin position="382"/>
        <end position="399"/>
    </location>
</feature>
<dbReference type="PANTHER" id="PTHR30250:SF11">
    <property type="entry name" value="O-ANTIGEN TRANSPORTER-RELATED"/>
    <property type="match status" value="1"/>
</dbReference>
<evidence type="ECO:0000256" key="6">
    <source>
        <dbReference type="SAM" id="Phobius"/>
    </source>
</evidence>
<sequence length="475" mass="54660">MNTKTKNLLKNLRYTLSANFLVLGISLILNIVVPKFISTEAYSYWQLYVFYGTYVGFFHFGWLDGIYLKTGGKYYQELDKKSLGSQFWYLMIFETFLTLIVGGYGIILNNNKGIVLLFTAILLVVTNSRTFILYILESTNRFKEYAQLSRSDRYLYLLFLVGYLLAGGRDFIWLLAFDVLAKGLVTLWGMYLIRDLLKGKVLKLKFLQFEIGDNLKIGSNLLISNLASMFILGITRIFVERSWSINTFGKLSFTLSMSNLFMTFINAVGVVMFPLLRRTNQEQLPQLYQTIRNVFVPITFAILLTYQPISYLLNLWLPQYQASLIYMGVLFPTVIYEGRMALLVNTYLKTMRQERTILMVNLTTLFLSTALSALTVFIFHNILLTVGVILLSLVFRCIFAEKMLTGQLEIKVGKQNIQELILVTAFVFGNLLLTPLVSFIVYFALYGAYLLINLWRTRDSLSYFLVLIKKTSTAL</sequence>
<dbReference type="RefSeq" id="WP_218325701.1">
    <property type="nucleotide sequence ID" value="NZ_JAHUZB010000003.1"/>
</dbReference>
<dbReference type="PANTHER" id="PTHR30250">
    <property type="entry name" value="PST FAMILY PREDICTED COLANIC ACID TRANSPORTER"/>
    <property type="match status" value="1"/>
</dbReference>
<protein>
    <submittedName>
        <fullName evidence="7">Uncharacterized protein</fullName>
    </submittedName>
</protein>
<comment type="subcellular location">
    <subcellularLocation>
        <location evidence="1">Cell membrane</location>
        <topology evidence="1">Multi-pass membrane protein</topology>
    </subcellularLocation>
</comment>
<keyword evidence="4 6" id="KW-1133">Transmembrane helix</keyword>
<feature type="transmembrane region" description="Helical" evidence="6">
    <location>
        <begin position="12"/>
        <end position="33"/>
    </location>
</feature>
<evidence type="ECO:0000256" key="1">
    <source>
        <dbReference type="ARBA" id="ARBA00004651"/>
    </source>
</evidence>
<keyword evidence="3 6" id="KW-0812">Transmembrane</keyword>
<name>A0ABS6TCM1_9ENTE</name>
<evidence type="ECO:0000256" key="3">
    <source>
        <dbReference type="ARBA" id="ARBA00022692"/>
    </source>
</evidence>
<evidence type="ECO:0000313" key="7">
    <source>
        <dbReference type="EMBL" id="MBV7390643.1"/>
    </source>
</evidence>
<comment type="caution">
    <text evidence="7">The sequence shown here is derived from an EMBL/GenBank/DDBJ whole genome shotgun (WGS) entry which is preliminary data.</text>
</comment>
<dbReference type="EMBL" id="JAHUZB010000003">
    <property type="protein sequence ID" value="MBV7390643.1"/>
    <property type="molecule type" value="Genomic_DNA"/>
</dbReference>
<feature type="transmembrane region" description="Helical" evidence="6">
    <location>
        <begin position="87"/>
        <end position="107"/>
    </location>
</feature>
<feature type="transmembrane region" description="Helical" evidence="6">
    <location>
        <begin position="420"/>
        <end position="452"/>
    </location>
</feature>
<accession>A0ABS6TCM1</accession>
<dbReference type="Proteomes" id="UP000774130">
    <property type="component" value="Unassembled WGS sequence"/>
</dbReference>
<keyword evidence="2" id="KW-1003">Cell membrane</keyword>
<feature type="transmembrane region" description="Helical" evidence="6">
    <location>
        <begin position="113"/>
        <end position="134"/>
    </location>
</feature>
<feature type="transmembrane region" description="Helical" evidence="6">
    <location>
        <begin position="217"/>
        <end position="239"/>
    </location>
</feature>
<feature type="transmembrane region" description="Helical" evidence="6">
    <location>
        <begin position="356"/>
        <end position="376"/>
    </location>
</feature>
<reference evidence="7 8" key="1">
    <citation type="submission" date="2021-06" db="EMBL/GenBank/DDBJ databases">
        <title>Enterococcus alishanensis sp. nov., a novel lactic acid bacterium isolated from fresh coffee beans.</title>
        <authorList>
            <person name="Chen Y.-S."/>
        </authorList>
    </citation>
    <scope>NUCLEOTIDE SEQUENCE [LARGE SCALE GENOMIC DNA]</scope>
    <source>
        <strain evidence="7 8">ALS3</strain>
    </source>
</reference>
<organism evidence="7 8">
    <name type="scientific">Enterococcus alishanensis</name>
    <dbReference type="NCBI Taxonomy" id="1303817"/>
    <lineage>
        <taxon>Bacteria</taxon>
        <taxon>Bacillati</taxon>
        <taxon>Bacillota</taxon>
        <taxon>Bacilli</taxon>
        <taxon>Lactobacillales</taxon>
        <taxon>Enterococcaceae</taxon>
        <taxon>Enterococcus</taxon>
    </lineage>
</organism>
<feature type="transmembrane region" description="Helical" evidence="6">
    <location>
        <begin position="45"/>
        <end position="67"/>
    </location>
</feature>
<gene>
    <name evidence="7" type="ORF">KUA55_08125</name>
</gene>
<evidence type="ECO:0000256" key="5">
    <source>
        <dbReference type="ARBA" id="ARBA00023136"/>
    </source>
</evidence>
<feature type="transmembrane region" description="Helical" evidence="6">
    <location>
        <begin position="323"/>
        <end position="344"/>
    </location>
</feature>
<feature type="transmembrane region" description="Helical" evidence="6">
    <location>
        <begin position="251"/>
        <end position="273"/>
    </location>
</feature>